<proteinExistence type="predicted"/>
<dbReference type="Gene3D" id="1.10.150.290">
    <property type="entry name" value="S-adenosyl-L-methionine-dependent methyltransferases"/>
    <property type="match status" value="1"/>
</dbReference>
<dbReference type="PANTHER" id="PTHR43861:SF1">
    <property type="entry name" value="TRANS-ACONITATE 2-METHYLTRANSFERASE"/>
    <property type="match status" value="1"/>
</dbReference>
<gene>
    <name evidence="1" type="ORF">SAMN04488544_0914</name>
</gene>
<organism evidence="1 2">
    <name type="scientific">Microlunatus sagamiharensis</name>
    <dbReference type="NCBI Taxonomy" id="546874"/>
    <lineage>
        <taxon>Bacteria</taxon>
        <taxon>Bacillati</taxon>
        <taxon>Actinomycetota</taxon>
        <taxon>Actinomycetes</taxon>
        <taxon>Propionibacteriales</taxon>
        <taxon>Propionibacteriaceae</taxon>
        <taxon>Microlunatus</taxon>
    </lineage>
</organism>
<name>A0A1H2LVF6_9ACTN</name>
<protein>
    <submittedName>
        <fullName evidence="1">Trans-aconitate 2-methyltransferase</fullName>
    </submittedName>
</protein>
<dbReference type="EMBL" id="LT629799">
    <property type="protein sequence ID" value="SDU84929.1"/>
    <property type="molecule type" value="Genomic_DNA"/>
</dbReference>
<keyword evidence="1" id="KW-0489">Methyltransferase</keyword>
<dbReference type="SUPFAM" id="SSF53335">
    <property type="entry name" value="S-adenosyl-L-methionine-dependent methyltransferases"/>
    <property type="match status" value="1"/>
</dbReference>
<accession>A0A1H2LVF6</accession>
<dbReference type="STRING" id="546874.SAMN04488544_0914"/>
<evidence type="ECO:0000313" key="2">
    <source>
        <dbReference type="Proteomes" id="UP000198825"/>
    </source>
</evidence>
<dbReference type="Gene3D" id="3.40.50.150">
    <property type="entry name" value="Vaccinia Virus protein VP39"/>
    <property type="match status" value="1"/>
</dbReference>
<dbReference type="Pfam" id="PF13489">
    <property type="entry name" value="Methyltransf_23"/>
    <property type="match status" value="1"/>
</dbReference>
<evidence type="ECO:0000313" key="1">
    <source>
        <dbReference type="EMBL" id="SDU84929.1"/>
    </source>
</evidence>
<keyword evidence="2" id="KW-1185">Reference proteome</keyword>
<dbReference type="OrthoDB" id="9795085at2"/>
<dbReference type="AlphaFoldDB" id="A0A1H2LVF6"/>
<dbReference type="PANTHER" id="PTHR43861">
    <property type="entry name" value="TRANS-ACONITATE 2-METHYLTRANSFERASE-RELATED"/>
    <property type="match status" value="1"/>
</dbReference>
<dbReference type="GO" id="GO:0030798">
    <property type="term" value="F:trans-aconitate 2-methyltransferase activity"/>
    <property type="evidence" value="ECO:0007669"/>
    <property type="project" value="InterPro"/>
</dbReference>
<dbReference type="Proteomes" id="UP000198825">
    <property type="component" value="Chromosome I"/>
</dbReference>
<dbReference type="InterPro" id="IPR029063">
    <property type="entry name" value="SAM-dependent_MTases_sf"/>
</dbReference>
<keyword evidence="1" id="KW-0808">Transferase</keyword>
<dbReference type="RefSeq" id="WP_091073438.1">
    <property type="nucleotide sequence ID" value="NZ_LT629799.1"/>
</dbReference>
<dbReference type="CDD" id="cd02440">
    <property type="entry name" value="AdoMet_MTases"/>
    <property type="match status" value="1"/>
</dbReference>
<dbReference type="GO" id="GO:0032259">
    <property type="term" value="P:methylation"/>
    <property type="evidence" value="ECO:0007669"/>
    <property type="project" value="UniProtKB-KW"/>
</dbReference>
<sequence length="266" mass="28126">MPSWDAEVYSAFADERSRPFADLLARVGAVAPERVVDLGCGPGPLTAGLARRWPDAEVTGVDSSRAMIEAAEPHRGPRVGFVLADLADLPAWRPPHPVDVVVSNAALQWVPGHRGLLPGLVGCLAEDGWLAFQVPGNHDAPSHRALRAVAAEEPFAGHPAGVTRTAVAEPADYLADLAGLGCRVDAWETTYLHVLTGPDPVLRWLQGTGARPYLDALPEDLRPAFTEALGARLREAYPPTGVGTVLPFRRLFVAAQRSPGPAGAGS</sequence>
<dbReference type="InterPro" id="IPR023149">
    <property type="entry name" value="Trans_acon_MeTrfase_C"/>
</dbReference>
<reference evidence="2" key="1">
    <citation type="submission" date="2016-10" db="EMBL/GenBank/DDBJ databases">
        <authorList>
            <person name="Varghese N."/>
            <person name="Submissions S."/>
        </authorList>
    </citation>
    <scope>NUCLEOTIDE SEQUENCE [LARGE SCALE GENOMIC DNA]</scope>
    <source>
        <strain evidence="2">DSM 21743</strain>
    </source>
</reference>